<comment type="caution">
    <text evidence="1">The sequence shown here is derived from an EMBL/GenBank/DDBJ whole genome shotgun (WGS) entry which is preliminary data.</text>
</comment>
<keyword evidence="1" id="KW-0328">Glycosyltransferase</keyword>
<gene>
    <name evidence="1" type="primary">och1</name>
    <name evidence="1" type="ORF">LOY88_001286</name>
</gene>
<sequence>MIPFRRCVLIAAAFLSFTFTLRLSSSSHSRSSPRPAVVLDHDNDPSAAHAQPPPQITLDDLASKPLPERLRFQFPYDLESKFPAYIWQTWKYNPSSGSFAEPLRPLEASWTVAHPGFVHQVITDDGLDYVVKYLYAGFPEVIEAFESMPRAVLKADFFRYLILLARGGIYSDIDTFALKSAIEWVPQAVDRSTIGLVIGIEADPDRADWKEWYSRRIQFCQWTIQAKPGHPVLRDTVANITEEALRMKREGKLSHARMDKTIMEFTGPAVWTDAVFRYFNSPDYFDMNKGANYSREIDYSYFTGMVAQKVVGDVVVLPITSFSPGVGQMGAEEPEHPMAFVKHEFQGKLPVLRSTLSPTPVDPCILADPRPSQPSRRLEIERGQIKDFFVQGSSQPLLKTQCCRLGNPGFLTRSRLLRQADTIIYYPNPNHLLIQMCSYG</sequence>
<name>A0ACB8V5M1_9EURO</name>
<accession>A0ACB8V5M1</accession>
<keyword evidence="1" id="KW-0808">Transferase</keyword>
<organism evidence="1">
    <name type="scientific">Ophidiomyces ophidiicola</name>
    <dbReference type="NCBI Taxonomy" id="1387563"/>
    <lineage>
        <taxon>Eukaryota</taxon>
        <taxon>Fungi</taxon>
        <taxon>Dikarya</taxon>
        <taxon>Ascomycota</taxon>
        <taxon>Pezizomycotina</taxon>
        <taxon>Eurotiomycetes</taxon>
        <taxon>Eurotiomycetidae</taxon>
        <taxon>Onygenales</taxon>
        <taxon>Onygenaceae</taxon>
        <taxon>Ophidiomyces</taxon>
    </lineage>
</organism>
<dbReference type="EMBL" id="JALBCA010000013">
    <property type="protein sequence ID" value="KAI2391212.1"/>
    <property type="molecule type" value="Genomic_DNA"/>
</dbReference>
<proteinExistence type="predicted"/>
<evidence type="ECO:0000313" key="1">
    <source>
        <dbReference type="EMBL" id="KAI2391212.1"/>
    </source>
</evidence>
<dbReference type="EC" id="2.4.1.232" evidence="1"/>
<protein>
    <submittedName>
        <fullName evidence="1">Alpha-1,6-mannosyltransferase Och1</fullName>
        <ecNumber evidence="1">2.4.1.232</ecNumber>
    </submittedName>
</protein>
<reference evidence="1" key="1">
    <citation type="journal article" date="2022" name="bioRxiv">
        <title>Population genetic analysis of Ophidiomyces ophidiicola, the causative agent of snake fungal disease, indicates recent introductions to the USA.</title>
        <authorList>
            <person name="Ladner J.T."/>
            <person name="Palmer J.M."/>
            <person name="Ettinger C.L."/>
            <person name="Stajich J.E."/>
            <person name="Farrell T.M."/>
            <person name="Glorioso B.M."/>
            <person name="Lawson B."/>
            <person name="Price S.J."/>
            <person name="Stengle A.G."/>
            <person name="Grear D.A."/>
            <person name="Lorch J.M."/>
        </authorList>
    </citation>
    <scope>NUCLEOTIDE SEQUENCE</scope>
    <source>
        <strain evidence="1">NWHC 24266-5</strain>
    </source>
</reference>